<name>A0A480A2Z6_9CYAN</name>
<dbReference type="AlphaFoldDB" id="A0A480A2Z6"/>
<keyword evidence="1" id="KW-1133">Transmembrane helix</keyword>
<protein>
    <submittedName>
        <fullName evidence="2">Uncharacterized protein</fullName>
    </submittedName>
</protein>
<keyword evidence="1" id="KW-0472">Membrane</keyword>
<evidence type="ECO:0000256" key="1">
    <source>
        <dbReference type="SAM" id="Phobius"/>
    </source>
</evidence>
<accession>A0A480A2Z6</accession>
<sequence length="44" mass="4825">MGVNPKVYLNQYLLLLNITNLLLIMAQALVNLSEGITSQPLSIP</sequence>
<organism evidence="2 3">
    <name type="scientific">Sphaerospermopsis reniformis</name>
    <dbReference type="NCBI Taxonomy" id="531300"/>
    <lineage>
        <taxon>Bacteria</taxon>
        <taxon>Bacillati</taxon>
        <taxon>Cyanobacteriota</taxon>
        <taxon>Cyanophyceae</taxon>
        <taxon>Nostocales</taxon>
        <taxon>Aphanizomenonaceae</taxon>
        <taxon>Sphaerospermopsis</taxon>
    </lineage>
</organism>
<reference evidence="3" key="1">
    <citation type="submission" date="2019-02" db="EMBL/GenBank/DDBJ databases">
        <title>Draft genome sequence of Sphaerospermopsis reniformis NIES-1949.</title>
        <authorList>
            <person name="Yamaguchi H."/>
            <person name="Suzuki S."/>
            <person name="Kawachi M."/>
        </authorList>
    </citation>
    <scope>NUCLEOTIDE SEQUENCE [LARGE SCALE GENOMIC DNA]</scope>
    <source>
        <strain evidence="3">NIES-1949</strain>
    </source>
</reference>
<dbReference type="Proteomes" id="UP000300142">
    <property type="component" value="Unassembled WGS sequence"/>
</dbReference>
<comment type="caution">
    <text evidence="2">The sequence shown here is derived from an EMBL/GenBank/DDBJ whole genome shotgun (WGS) entry which is preliminary data.</text>
</comment>
<evidence type="ECO:0000313" key="2">
    <source>
        <dbReference type="EMBL" id="GCL39237.1"/>
    </source>
</evidence>
<keyword evidence="1" id="KW-0812">Transmembrane</keyword>
<dbReference type="EMBL" id="BJCE01000227">
    <property type="protein sequence ID" value="GCL39237.1"/>
    <property type="molecule type" value="Genomic_DNA"/>
</dbReference>
<feature type="transmembrane region" description="Helical" evidence="1">
    <location>
        <begin position="12"/>
        <end position="32"/>
    </location>
</feature>
<proteinExistence type="predicted"/>
<gene>
    <name evidence="2" type="ORF">SR1949_43610</name>
</gene>
<keyword evidence="3" id="KW-1185">Reference proteome</keyword>
<evidence type="ECO:0000313" key="3">
    <source>
        <dbReference type="Proteomes" id="UP000300142"/>
    </source>
</evidence>